<evidence type="ECO:0000313" key="3">
    <source>
        <dbReference type="Proteomes" id="UP000237865"/>
    </source>
</evidence>
<keyword evidence="1" id="KW-0732">Signal</keyword>
<dbReference type="RefSeq" id="WP_051437249.1">
    <property type="nucleotide sequence ID" value="NZ_PHNE01000002.1"/>
</dbReference>
<dbReference type="InterPro" id="IPR011889">
    <property type="entry name" value="Liste_lipo_26"/>
</dbReference>
<keyword evidence="3" id="KW-1185">Reference proteome</keyword>
<protein>
    <recommendedName>
        <fullName evidence="4">Lipoprotein</fullName>
    </recommendedName>
</protein>
<name>A0A2S5RDY5_9MOLU</name>
<dbReference type="Proteomes" id="UP000237865">
    <property type="component" value="Unassembled WGS sequence"/>
</dbReference>
<feature type="chain" id="PRO_5015633550" description="Lipoprotein" evidence="1">
    <location>
        <begin position="22"/>
        <end position="599"/>
    </location>
</feature>
<feature type="signal peptide" evidence="1">
    <location>
        <begin position="1"/>
        <end position="21"/>
    </location>
</feature>
<reference evidence="2 3" key="1">
    <citation type="submission" date="2017-11" db="EMBL/GenBank/DDBJ databases">
        <title>Genome sequence of Entomoplasma lucivorax PIPN-2 (ATCC 49196).</title>
        <authorList>
            <person name="Lo W.-S."/>
            <person name="Gasparich G.E."/>
            <person name="Kuo C.-H."/>
        </authorList>
    </citation>
    <scope>NUCLEOTIDE SEQUENCE [LARGE SCALE GENOMIC DNA]</scope>
    <source>
        <strain evidence="2 3">PIPN-2</strain>
    </source>
</reference>
<dbReference type="EMBL" id="PHNE01000002">
    <property type="protein sequence ID" value="PPE05520.1"/>
    <property type="molecule type" value="Genomic_DNA"/>
</dbReference>
<dbReference type="Pfam" id="PF03382">
    <property type="entry name" value="DUF285"/>
    <property type="match status" value="1"/>
</dbReference>
<comment type="caution">
    <text evidence="2">The sequence shown here is derived from an EMBL/GenBank/DDBJ whole genome shotgun (WGS) entry which is preliminary data.</text>
</comment>
<gene>
    <name evidence="2" type="ORF">ELUCI_v1c06130</name>
</gene>
<dbReference type="NCBIfam" id="TIGR02167">
    <property type="entry name" value="Liste_lipo_26"/>
    <property type="match status" value="8"/>
</dbReference>
<proteinExistence type="predicted"/>
<sequence length="599" mass="67244">MKKLLSILTIMGATLVGGSMALNVIACNKDTKLQTRTIVQKGKTIIQQPAHLTSLSNKVLEAQQQKQGSKTAKAFAVLQKAIQKAERLIKKGLAVNQQIIIDAMEASLGLAMTTFDQSEEACFESLRNKIKDAHALWDSAIGQRRDSEPRDAFKTAIDNAQQLVTAENAREANEGLITLQNAIKTFNAGMNLKLISDVITDNLRDLRTIVKNDGESDKQAIVRTLQKMVRIGEVIDPTEFDFVGTEFGLTLTASAFSEKLFGSVDVTLTNTVYQDVNTQDHKIAEGSAPAGTTEIIHIGWDKYFQAHQMPTTVEKVPNSINPKITRLSGLFWKASAFNQDLSQWDTSQVTDMSALFMNAFLFNQDLANWDTSQVTNMNSMFLDARAFNQNLGKWDTSKVTNMGSMFKDTWVFNQDLANWDTAEVTDMSLMFLDARTFNQDISNWNVGKVTSMYGMFCNAHAFNQDLSNWDTSSVANMCGMFMDARTFNQDISSWDTSRVTNMGDMFHNAHAFNQDLSNWDTSRVTNMAGMFCNAQAFNQNLANWDTSKVVRMLFMFSQAAAFNQDISRWDVSSVLNHERFDEYTHDEWAINKKPTFISK</sequence>
<evidence type="ECO:0000256" key="1">
    <source>
        <dbReference type="SAM" id="SignalP"/>
    </source>
</evidence>
<evidence type="ECO:0008006" key="4">
    <source>
        <dbReference type="Google" id="ProtNLM"/>
    </source>
</evidence>
<organism evidence="2 3">
    <name type="scientific">Williamsoniiplasma lucivorax</name>
    <dbReference type="NCBI Taxonomy" id="209274"/>
    <lineage>
        <taxon>Bacteria</taxon>
        <taxon>Bacillati</taxon>
        <taxon>Mycoplasmatota</taxon>
        <taxon>Mollicutes</taxon>
        <taxon>Entomoplasmatales</taxon>
        <taxon>Williamsoniiplasma</taxon>
    </lineage>
</organism>
<dbReference type="AlphaFoldDB" id="A0A2S5RDY5"/>
<evidence type="ECO:0000313" key="2">
    <source>
        <dbReference type="EMBL" id="PPE05520.1"/>
    </source>
</evidence>
<dbReference type="InterPro" id="IPR005046">
    <property type="entry name" value="DUF285"/>
</dbReference>
<accession>A0A2S5RDY5</accession>